<protein>
    <recommendedName>
        <fullName evidence="3">Ricin B lectin domain-containing protein</fullName>
    </recommendedName>
</protein>
<dbReference type="EMBL" id="CP141886">
    <property type="protein sequence ID" value="WRT67719.1"/>
    <property type="molecule type" value="Genomic_DNA"/>
</dbReference>
<organism evidence="1 2">
    <name type="scientific">Kwoniella shivajii</name>
    <dbReference type="NCBI Taxonomy" id="564305"/>
    <lineage>
        <taxon>Eukaryota</taxon>
        <taxon>Fungi</taxon>
        <taxon>Dikarya</taxon>
        <taxon>Basidiomycota</taxon>
        <taxon>Agaricomycotina</taxon>
        <taxon>Tremellomycetes</taxon>
        <taxon>Tremellales</taxon>
        <taxon>Cryptococcaceae</taxon>
        <taxon>Kwoniella</taxon>
    </lineage>
</organism>
<dbReference type="Proteomes" id="UP001329825">
    <property type="component" value="Chromosome 6"/>
</dbReference>
<name>A0ABZ1D121_9TREE</name>
<sequence>MTYPTASEYHSDSLGNVAFINPSGSKGEVSLSEQWEYHDCLGFGVALGLNREPLLCDDKTGRCSGNRHSGIRFKHSSGAFITQRVCGTLVFRDSQGHHTIITSGGAVVFQDACDGKLTRSKSWKWIKKGSTPSLKDTVTMTKKACNARPRLMKPLIQLDTFSVRERTSGEEDFDNLMPNNSNGRKAKGCCQVERSVQEKKGKRDLSEIIVMKEL</sequence>
<dbReference type="GeneID" id="87956822"/>
<evidence type="ECO:0000313" key="1">
    <source>
        <dbReference type="EMBL" id="WRT67719.1"/>
    </source>
</evidence>
<keyword evidence="2" id="KW-1185">Reference proteome</keyword>
<proteinExistence type="predicted"/>
<dbReference type="RefSeq" id="XP_062792459.1">
    <property type="nucleotide sequence ID" value="XM_062936408.1"/>
</dbReference>
<reference evidence="1 2" key="1">
    <citation type="submission" date="2024-01" db="EMBL/GenBank/DDBJ databases">
        <title>Comparative genomics of Cryptococcus and Kwoniella reveals pathogenesis evolution and contrasting modes of karyotype evolution via chromosome fusion or intercentromeric recombination.</title>
        <authorList>
            <person name="Coelho M.A."/>
            <person name="David-Palma M."/>
            <person name="Shea T."/>
            <person name="Bowers K."/>
            <person name="McGinley-Smith S."/>
            <person name="Mohammad A.W."/>
            <person name="Gnirke A."/>
            <person name="Yurkov A.M."/>
            <person name="Nowrousian M."/>
            <person name="Sun S."/>
            <person name="Cuomo C.A."/>
            <person name="Heitman J."/>
        </authorList>
    </citation>
    <scope>NUCLEOTIDE SEQUENCE [LARGE SCALE GENOMIC DNA]</scope>
    <source>
        <strain evidence="1">CBS 11374</strain>
    </source>
</reference>
<accession>A0ABZ1D121</accession>
<evidence type="ECO:0000313" key="2">
    <source>
        <dbReference type="Proteomes" id="UP001329825"/>
    </source>
</evidence>
<evidence type="ECO:0008006" key="3">
    <source>
        <dbReference type="Google" id="ProtNLM"/>
    </source>
</evidence>
<gene>
    <name evidence="1" type="ORF">IL334_004691</name>
</gene>